<evidence type="ECO:0000256" key="3">
    <source>
        <dbReference type="ARBA" id="ARBA00022692"/>
    </source>
</evidence>
<protein>
    <recommendedName>
        <fullName evidence="7">ABC3 transporter permease C-terminal domain-containing protein</fullName>
    </recommendedName>
</protein>
<keyword evidence="4 6" id="KW-1133">Transmembrane helix</keyword>
<gene>
    <name evidence="8" type="ORF">Afe05nite_46510</name>
</gene>
<evidence type="ECO:0000256" key="6">
    <source>
        <dbReference type="SAM" id="Phobius"/>
    </source>
</evidence>
<evidence type="ECO:0000313" key="8">
    <source>
        <dbReference type="EMBL" id="GIE12811.1"/>
    </source>
</evidence>
<sequence length="995" mass="102006">MIALVLAMVWNRRGQAAALALLTMFGVAAAVAAPAYLRAADRAVAAGQVATADARSRSLTLIARQHDPRPGRGNPAALKADVKLTESGATLAGMPGFDYTYAAEYPTVGLENTDKIRTRFVYRQDVCAHLTVTAGRCVIGESDLVIGEQTARRAGLRPGDEVTLTWAYYNADPAVLAFVPDGTAKRFLISGVYRATEPGDAYWGAHNYFGADTGGRAGEPAFVTNASLTGMDHGGVELSLDGSAPPGALTVDRLDAVRSALAGLQARTSVLGPGIELETAIPDLLTRIDAGRSAAHRIVPVLAVSLVLLACLTIFLAVGYGTEGRRPELAVVALRGARWGRRWWLATGENLVAILAGTVLGSVAGQLLVDAFAAWRFPGVGADPGLSALRWVPFAALAAVVTALLAERRQLGRPVAELLRRVPPAPRPAAAIAAEAIVVVLAAVAVLQLALSDGGLDGVGTFATGLVLIAVALVAARLLLPWATVFARRQLRDGRLAAAVAAFQLSRRPGGARLFALLTAAVAIVGYAAAAVDVGARGREVQAGIGTGAARVVTVGPISRQGLLAGVRAIDPAGRFAMAAVRLPAGPGQPPVLAVDTPRLASVAEWGGASPDLRALRPAEVAPVVLRGSRLSVDLTTTGLTIGKPLLATVVLAPVSGPADEVVELGELRAGRQAYAFDAPACADGCRLKALQFAGRAGSLDLTGRISVDALTGVPSSALADAGGWRVSDGGKLTGGLRVEVTSLNGLASGMFVQPADIPYPLPVAVAGDVAQPGVTGFDGRALPIAGAASLPAVPGVGAPAVLTDLDYADRAATDATPVTAAQVWLSSSAPADVLTRLREHGLVVTSDLRAGEVRAELDKQGPALALWFYVLVAGLAVALAAGALILAAAVDRARRVEDLTALRAQGLGRAAVRRATLWTYPVLVAAAVLAGTATALLAWRLTGWALPLAGLDPPAVPLPSRPRLTTLLSTAVASFVILAGVAVLAGRRTLRAIR</sequence>
<dbReference type="EMBL" id="BOMM01000041">
    <property type="protein sequence ID" value="GIE12811.1"/>
    <property type="molecule type" value="Genomic_DNA"/>
</dbReference>
<evidence type="ECO:0000259" key="7">
    <source>
        <dbReference type="Pfam" id="PF02687"/>
    </source>
</evidence>
<dbReference type="Proteomes" id="UP000598174">
    <property type="component" value="Unassembled WGS sequence"/>
</dbReference>
<feature type="transmembrane region" description="Helical" evidence="6">
    <location>
        <begin position="388"/>
        <end position="407"/>
    </location>
</feature>
<evidence type="ECO:0000256" key="4">
    <source>
        <dbReference type="ARBA" id="ARBA00022989"/>
    </source>
</evidence>
<feature type="transmembrane region" description="Helical" evidence="6">
    <location>
        <begin position="343"/>
        <end position="368"/>
    </location>
</feature>
<dbReference type="GO" id="GO:0005886">
    <property type="term" value="C:plasma membrane"/>
    <property type="evidence" value="ECO:0007669"/>
    <property type="project" value="UniProtKB-SubCell"/>
</dbReference>
<feature type="transmembrane region" description="Helical" evidence="6">
    <location>
        <begin position="918"/>
        <end position="940"/>
    </location>
</feature>
<feature type="transmembrane region" description="Helical" evidence="6">
    <location>
        <begin position="428"/>
        <end position="450"/>
    </location>
</feature>
<evidence type="ECO:0000313" key="9">
    <source>
        <dbReference type="Proteomes" id="UP000598174"/>
    </source>
</evidence>
<dbReference type="AlphaFoldDB" id="A0A919MAP9"/>
<evidence type="ECO:0000256" key="2">
    <source>
        <dbReference type="ARBA" id="ARBA00022475"/>
    </source>
</evidence>
<accession>A0A919MAP9</accession>
<comment type="subcellular location">
    <subcellularLocation>
        <location evidence="1">Cell membrane</location>
        <topology evidence="1">Multi-pass membrane protein</topology>
    </subcellularLocation>
</comment>
<evidence type="ECO:0000256" key="5">
    <source>
        <dbReference type="ARBA" id="ARBA00023136"/>
    </source>
</evidence>
<dbReference type="InterPro" id="IPR038766">
    <property type="entry name" value="Membrane_comp_ABC_pdt"/>
</dbReference>
<evidence type="ECO:0000256" key="1">
    <source>
        <dbReference type="ARBA" id="ARBA00004651"/>
    </source>
</evidence>
<dbReference type="InterPro" id="IPR003838">
    <property type="entry name" value="ABC3_permease_C"/>
</dbReference>
<comment type="caution">
    <text evidence="8">The sequence shown here is derived from an EMBL/GenBank/DDBJ whole genome shotgun (WGS) entry which is preliminary data.</text>
</comment>
<feature type="transmembrane region" description="Helical" evidence="6">
    <location>
        <begin position="298"/>
        <end position="322"/>
    </location>
</feature>
<keyword evidence="9" id="KW-1185">Reference proteome</keyword>
<reference evidence="8" key="1">
    <citation type="submission" date="2021-01" db="EMBL/GenBank/DDBJ databases">
        <title>Whole genome shotgun sequence of Actinoplanes ferrugineus NBRC 15555.</title>
        <authorList>
            <person name="Komaki H."/>
            <person name="Tamura T."/>
        </authorList>
    </citation>
    <scope>NUCLEOTIDE SEQUENCE</scope>
    <source>
        <strain evidence="8">NBRC 15555</strain>
    </source>
</reference>
<dbReference type="PANTHER" id="PTHR30287">
    <property type="entry name" value="MEMBRANE COMPONENT OF PREDICTED ABC SUPERFAMILY METABOLITE UPTAKE TRANSPORTER"/>
    <property type="match status" value="1"/>
</dbReference>
<feature type="domain" description="ABC3 transporter permease C-terminal" evidence="7">
    <location>
        <begin position="301"/>
        <end position="405"/>
    </location>
</feature>
<feature type="transmembrane region" description="Helical" evidence="6">
    <location>
        <begin position="965"/>
        <end position="986"/>
    </location>
</feature>
<organism evidence="8 9">
    <name type="scientific">Paractinoplanes ferrugineus</name>
    <dbReference type="NCBI Taxonomy" id="113564"/>
    <lineage>
        <taxon>Bacteria</taxon>
        <taxon>Bacillati</taxon>
        <taxon>Actinomycetota</taxon>
        <taxon>Actinomycetes</taxon>
        <taxon>Micromonosporales</taxon>
        <taxon>Micromonosporaceae</taxon>
        <taxon>Paractinoplanes</taxon>
    </lineage>
</organism>
<proteinExistence type="predicted"/>
<dbReference type="RefSeq" id="WP_203819269.1">
    <property type="nucleotide sequence ID" value="NZ_BAAABP010000063.1"/>
</dbReference>
<feature type="transmembrane region" description="Helical" evidence="6">
    <location>
        <begin position="462"/>
        <end position="480"/>
    </location>
</feature>
<keyword evidence="3 6" id="KW-0812">Transmembrane</keyword>
<feature type="transmembrane region" description="Helical" evidence="6">
    <location>
        <begin position="514"/>
        <end position="532"/>
    </location>
</feature>
<dbReference type="PANTHER" id="PTHR30287:SF1">
    <property type="entry name" value="INNER MEMBRANE PROTEIN"/>
    <property type="match status" value="1"/>
</dbReference>
<name>A0A919MAP9_9ACTN</name>
<dbReference type="Pfam" id="PF02687">
    <property type="entry name" value="FtsX"/>
    <property type="match status" value="1"/>
</dbReference>
<keyword evidence="2" id="KW-1003">Cell membrane</keyword>
<keyword evidence="5 6" id="KW-0472">Membrane</keyword>
<feature type="transmembrane region" description="Helical" evidence="6">
    <location>
        <begin position="867"/>
        <end position="891"/>
    </location>
</feature>